<dbReference type="Proteomes" id="UP000260844">
    <property type="component" value="Unassembled WGS sequence"/>
</dbReference>
<comment type="caution">
    <text evidence="1">The sequence shown here is derived from an EMBL/GenBank/DDBJ whole genome shotgun (WGS) entry which is preliminary data.</text>
</comment>
<protein>
    <submittedName>
        <fullName evidence="1">Nucleoid-associated protein</fullName>
    </submittedName>
</protein>
<dbReference type="Proteomes" id="UP000462376">
    <property type="component" value="Unassembled WGS sequence"/>
</dbReference>
<reference evidence="3" key="3">
    <citation type="submission" date="2022-10" db="EMBL/GenBank/DDBJ databases">
        <title>Human gut microbiome strain richness.</title>
        <authorList>
            <person name="Chen-Liaw A."/>
        </authorList>
    </citation>
    <scope>NUCLEOTIDE SEQUENCE</scope>
    <source>
        <strain evidence="3">A1_m1001262Bd0_191120</strain>
    </source>
</reference>
<reference evidence="6 7" key="2">
    <citation type="journal article" date="2019" name="Nat. Med.">
        <title>A library of human gut bacterial isolates paired with longitudinal multiomics data enables mechanistic microbiome research.</title>
        <authorList>
            <person name="Poyet M."/>
            <person name="Groussin M."/>
            <person name="Gibbons S.M."/>
            <person name="Avila-Pacheco J."/>
            <person name="Jiang X."/>
            <person name="Kearney S.M."/>
            <person name="Perrotta A.R."/>
            <person name="Berdy B."/>
            <person name="Zhao S."/>
            <person name="Lieberman T.D."/>
            <person name="Swanson P.K."/>
            <person name="Smith M."/>
            <person name="Roesemann S."/>
            <person name="Alexander J.E."/>
            <person name="Rich S.A."/>
            <person name="Livny J."/>
            <person name="Vlamakis H."/>
            <person name="Clish C."/>
            <person name="Bullock K."/>
            <person name="Deik A."/>
            <person name="Scott J."/>
            <person name="Pierce K.A."/>
            <person name="Xavier R.J."/>
            <person name="Alm E.J."/>
        </authorList>
    </citation>
    <scope>NUCLEOTIDE SEQUENCE [LARGE SCALE GENOMIC DNA]</scope>
    <source>
        <strain evidence="1 6">BIOML-A42</strain>
        <strain evidence="2 7">BIOML-A5</strain>
    </source>
</reference>
<dbReference type="EMBL" id="WCTL01000004">
    <property type="protein sequence ID" value="KAB4238317.1"/>
    <property type="molecule type" value="Genomic_DNA"/>
</dbReference>
<evidence type="ECO:0000313" key="2">
    <source>
        <dbReference type="EMBL" id="KAB4238317.1"/>
    </source>
</evidence>
<evidence type="ECO:0000313" key="6">
    <source>
        <dbReference type="Proteomes" id="UP000432488"/>
    </source>
</evidence>
<gene>
    <name evidence="4" type="ORF">DXD40_13790</name>
    <name evidence="2" type="ORF">GAP47_06335</name>
    <name evidence="1" type="ORF">GAQ56_22115</name>
    <name evidence="3" type="ORF">POY80_19490</name>
</gene>
<name>A0A139KBI5_BACUN</name>
<dbReference type="InterPro" id="IPR007358">
    <property type="entry name" value="Nucleoid_associated_NdpA"/>
</dbReference>
<accession>A0A139KBI5</accession>
<evidence type="ECO:0000313" key="1">
    <source>
        <dbReference type="EMBL" id="KAB4086440.1"/>
    </source>
</evidence>
<sequence>MKITIDSIEKMIVHHVGNKSNGEGVGFSEKNVNLEGIEQDIKKLLRKSFEMDDLFRFYFESTIDLNPIYSFCKTIFNDNDSFIAQSKHIAKILYESSNHPKIKSGDVSILYLKGCTVGDNTCDAIGILKSETKQEILQIERCSDGFTAKKTEGISLSKIDKGCIIFNINESEGYQVTVIDKTSRMGDTKYWKDSFLHVKSYNGAYHQTKSLVDVCKDFINTEVSGNKGLTKVEKAMIAVRAKKALLENEILTLEQYTEEVFQDTKLIGKFNDYILKNGFENHIQNSGNVTIERKAIKKAKTKVETIKLDENFDISIHGGEYQIERGYDENAGMNYYKLFLKKKGRKKDRFIV</sequence>
<dbReference type="EMBL" id="JAQNQY010000036">
    <property type="protein sequence ID" value="MDC1754621.1"/>
    <property type="molecule type" value="Genomic_DNA"/>
</dbReference>
<evidence type="ECO:0000313" key="5">
    <source>
        <dbReference type="Proteomes" id="UP000260844"/>
    </source>
</evidence>
<dbReference type="GO" id="GO:0009295">
    <property type="term" value="C:nucleoid"/>
    <property type="evidence" value="ECO:0007669"/>
    <property type="project" value="InterPro"/>
</dbReference>
<evidence type="ECO:0000313" key="3">
    <source>
        <dbReference type="EMBL" id="MDC1754621.1"/>
    </source>
</evidence>
<dbReference type="AlphaFoldDB" id="A0A139KBI5"/>
<organism evidence="1 6">
    <name type="scientific">Bacteroides uniformis</name>
    <dbReference type="NCBI Taxonomy" id="820"/>
    <lineage>
        <taxon>Bacteria</taxon>
        <taxon>Pseudomonadati</taxon>
        <taxon>Bacteroidota</taxon>
        <taxon>Bacteroidia</taxon>
        <taxon>Bacteroidales</taxon>
        <taxon>Bacteroidaceae</taxon>
        <taxon>Bacteroides</taxon>
    </lineage>
</organism>
<proteinExistence type="predicted"/>
<reference evidence="4 5" key="1">
    <citation type="submission" date="2018-08" db="EMBL/GenBank/DDBJ databases">
        <title>A genome reference for cultivated species of the human gut microbiota.</title>
        <authorList>
            <person name="Zou Y."/>
            <person name="Xue W."/>
            <person name="Luo G."/>
        </authorList>
    </citation>
    <scope>NUCLEOTIDE SEQUENCE [LARGE SCALE GENOMIC DNA]</scope>
    <source>
        <strain evidence="4 5">TM04-30</strain>
    </source>
</reference>
<dbReference type="RefSeq" id="WP_061411600.1">
    <property type="nucleotide sequence ID" value="NZ_CACRTC010000001.1"/>
</dbReference>
<dbReference type="EMBL" id="QSPV01000011">
    <property type="protein sequence ID" value="RGJ92095.1"/>
    <property type="molecule type" value="Genomic_DNA"/>
</dbReference>
<dbReference type="Pfam" id="PF04245">
    <property type="entry name" value="NA37"/>
    <property type="match status" value="1"/>
</dbReference>
<dbReference type="Proteomes" id="UP000432488">
    <property type="component" value="Unassembled WGS sequence"/>
</dbReference>
<evidence type="ECO:0000313" key="7">
    <source>
        <dbReference type="Proteomes" id="UP000462376"/>
    </source>
</evidence>
<dbReference type="EMBL" id="WCUV01000025">
    <property type="protein sequence ID" value="KAB4086440.1"/>
    <property type="molecule type" value="Genomic_DNA"/>
</dbReference>
<evidence type="ECO:0000313" key="4">
    <source>
        <dbReference type="EMBL" id="RGJ92095.1"/>
    </source>
</evidence>
<dbReference type="Proteomes" id="UP001218502">
    <property type="component" value="Unassembled WGS sequence"/>
</dbReference>